<gene>
    <name evidence="2" type="ORF">POJ06DRAFT_44210</name>
</gene>
<feature type="transmembrane region" description="Helical" evidence="1">
    <location>
        <begin position="6"/>
        <end position="27"/>
    </location>
</feature>
<sequence>MAVNLGTLGITAASVAIVTAMYFLHIGHPKFYRRRLKSSAIFVKSLYTTESLLSDALRTKYKVFIDGDGLLSAISYENSPYIQSFVIPRTPGQKRWSAITGSAIFLVLYTLFGLVVIISYGAGDISFIIATVGMIFSISCIFLGIYLLKSSFKNEAGGVTVYFNATEENWVTSSNLALFNSSDRIEVAIKWPSELFSQILNVWLHVCGSGLSIILNEGRRKRNNGMVTMIFSAIAKKKKPGMVTIILSAIACCAQIVSVMQPAKFVWWMGRTVPVVEVQFAQAVSEKDADADILQFDVGKVATKFAHDIVKEFGKNWTASAGVYCDFAIAGEHGGLVYGRIRAGGLPANV</sequence>
<dbReference type="AlphaFoldDB" id="A0AAD7QK80"/>
<feature type="transmembrane region" description="Helical" evidence="1">
    <location>
        <begin position="127"/>
        <end position="148"/>
    </location>
</feature>
<dbReference type="Proteomes" id="UP001217417">
    <property type="component" value="Unassembled WGS sequence"/>
</dbReference>
<dbReference type="RefSeq" id="XP_056040228.1">
    <property type="nucleotide sequence ID" value="XM_056191035.1"/>
</dbReference>
<accession>A0AAD7QK80</accession>
<protein>
    <submittedName>
        <fullName evidence="2">Uncharacterized protein</fullName>
    </submittedName>
</protein>
<evidence type="ECO:0000256" key="1">
    <source>
        <dbReference type="SAM" id="Phobius"/>
    </source>
</evidence>
<organism evidence="2 3">
    <name type="scientific">Lipomyces tetrasporus</name>
    <dbReference type="NCBI Taxonomy" id="54092"/>
    <lineage>
        <taxon>Eukaryota</taxon>
        <taxon>Fungi</taxon>
        <taxon>Dikarya</taxon>
        <taxon>Ascomycota</taxon>
        <taxon>Saccharomycotina</taxon>
        <taxon>Lipomycetes</taxon>
        <taxon>Lipomycetales</taxon>
        <taxon>Lipomycetaceae</taxon>
        <taxon>Lipomyces</taxon>
    </lineage>
</organism>
<reference evidence="2" key="1">
    <citation type="submission" date="2023-03" db="EMBL/GenBank/DDBJ databases">
        <title>Near-Complete genome sequence of Lipomyces tetrasporous NRRL Y-64009, an oleaginous yeast capable of growing on lignocellulosic hydrolysates.</title>
        <authorList>
            <consortium name="Lawrence Berkeley National Laboratory"/>
            <person name="Jagtap S.S."/>
            <person name="Liu J.-J."/>
            <person name="Walukiewicz H.E."/>
            <person name="Pangilinan J."/>
            <person name="Lipzen A."/>
            <person name="Ahrendt S."/>
            <person name="Koriabine M."/>
            <person name="Cobaugh K."/>
            <person name="Salamov A."/>
            <person name="Yoshinaga Y."/>
            <person name="Ng V."/>
            <person name="Daum C."/>
            <person name="Grigoriev I.V."/>
            <person name="Slininger P.J."/>
            <person name="Dien B.S."/>
            <person name="Jin Y.-S."/>
            <person name="Rao C.V."/>
        </authorList>
    </citation>
    <scope>NUCLEOTIDE SEQUENCE</scope>
    <source>
        <strain evidence="2">NRRL Y-64009</strain>
    </source>
</reference>
<evidence type="ECO:0000313" key="3">
    <source>
        <dbReference type="Proteomes" id="UP001217417"/>
    </source>
</evidence>
<keyword evidence="1" id="KW-0472">Membrane</keyword>
<feature type="transmembrane region" description="Helical" evidence="1">
    <location>
        <begin position="241"/>
        <end position="260"/>
    </location>
</feature>
<name>A0AAD7QK80_9ASCO</name>
<keyword evidence="3" id="KW-1185">Reference proteome</keyword>
<comment type="caution">
    <text evidence="2">The sequence shown here is derived from an EMBL/GenBank/DDBJ whole genome shotgun (WGS) entry which is preliminary data.</text>
</comment>
<dbReference type="EMBL" id="JARPMG010000013">
    <property type="protein sequence ID" value="KAJ8096778.1"/>
    <property type="molecule type" value="Genomic_DNA"/>
</dbReference>
<dbReference type="GeneID" id="80886201"/>
<keyword evidence="1" id="KW-1133">Transmembrane helix</keyword>
<evidence type="ECO:0000313" key="2">
    <source>
        <dbReference type="EMBL" id="KAJ8096778.1"/>
    </source>
</evidence>
<keyword evidence="1" id="KW-0812">Transmembrane</keyword>
<feature type="transmembrane region" description="Helical" evidence="1">
    <location>
        <begin position="98"/>
        <end position="121"/>
    </location>
</feature>
<proteinExistence type="predicted"/>